<protein>
    <submittedName>
        <fullName evidence="1">Uncharacterized protein</fullName>
    </submittedName>
</protein>
<dbReference type="Proteomes" id="UP000298460">
    <property type="component" value="Unassembled WGS sequence"/>
</dbReference>
<proteinExistence type="predicted"/>
<dbReference type="EMBL" id="SPQQ01000007">
    <property type="protein sequence ID" value="TGE36687.1"/>
    <property type="molecule type" value="Genomic_DNA"/>
</dbReference>
<organism evidence="1 2">
    <name type="scientific">Desulfosporosinus fructosivorans</name>
    <dbReference type="NCBI Taxonomy" id="2018669"/>
    <lineage>
        <taxon>Bacteria</taxon>
        <taxon>Bacillati</taxon>
        <taxon>Bacillota</taxon>
        <taxon>Clostridia</taxon>
        <taxon>Eubacteriales</taxon>
        <taxon>Desulfitobacteriaceae</taxon>
        <taxon>Desulfosporosinus</taxon>
    </lineage>
</organism>
<dbReference type="AlphaFoldDB" id="A0A4Z0R3X5"/>
<name>A0A4Z0R3X5_9FIRM</name>
<reference evidence="1 2" key="1">
    <citation type="submission" date="2019-03" db="EMBL/GenBank/DDBJ databases">
        <title>Draft Genome Sequence of Desulfosporosinus fructosivorans Strain 63.6F, Isolated from Marine Sediment in the Baltic Sea.</title>
        <authorList>
            <person name="Hausmann B."/>
            <person name="Vandieken V."/>
            <person name="Pjevac P."/>
            <person name="Schreck K."/>
            <person name="Herbold C.W."/>
            <person name="Loy A."/>
        </authorList>
    </citation>
    <scope>NUCLEOTIDE SEQUENCE [LARGE SCALE GENOMIC DNA]</scope>
    <source>
        <strain evidence="1 2">63.6F</strain>
    </source>
</reference>
<comment type="caution">
    <text evidence="1">The sequence shown here is derived from an EMBL/GenBank/DDBJ whole genome shotgun (WGS) entry which is preliminary data.</text>
</comment>
<evidence type="ECO:0000313" key="1">
    <source>
        <dbReference type="EMBL" id="TGE36687.1"/>
    </source>
</evidence>
<sequence length="109" mass="12413">MKKVGILMLNMVNSADGNVHDFCDSRWEFHINRDGAYLPSKHDKLVLQEAASEFNMTPEEVEKAFQRVAKVKADAEVKGMSKLEMVEMFRSIVEGNAETPWGQEKPKNQ</sequence>
<keyword evidence="2" id="KW-1185">Reference proteome</keyword>
<gene>
    <name evidence="1" type="ORF">E4K67_19890</name>
</gene>
<accession>A0A4Z0R3X5</accession>
<dbReference type="OrthoDB" id="2838806at2"/>
<dbReference type="RefSeq" id="WP_135549898.1">
    <property type="nucleotide sequence ID" value="NZ_SPQQ01000007.1"/>
</dbReference>
<evidence type="ECO:0000313" key="2">
    <source>
        <dbReference type="Proteomes" id="UP000298460"/>
    </source>
</evidence>